<dbReference type="GO" id="GO:0046982">
    <property type="term" value="F:protein heterodimerization activity"/>
    <property type="evidence" value="ECO:0007669"/>
    <property type="project" value="InterPro"/>
</dbReference>
<evidence type="ECO:0000256" key="1">
    <source>
        <dbReference type="SAM" id="MobiDB-lite"/>
    </source>
</evidence>
<reference evidence="2 3" key="1">
    <citation type="journal article" date="2019" name="Fungal Biol. Biotechnol.">
        <title>Draft genome sequence of fastidious pathogen Ceratobasidium theobromae, which causes vascular-streak dieback in Theobroma cacao.</title>
        <authorList>
            <person name="Ali S.S."/>
            <person name="Asman A."/>
            <person name="Shao J."/>
            <person name="Firmansyah A.P."/>
            <person name="Susilo A.W."/>
            <person name="Rosmana A."/>
            <person name="McMahon P."/>
            <person name="Junaid M."/>
            <person name="Guest D."/>
            <person name="Kheng T.Y."/>
            <person name="Meinhardt L.W."/>
            <person name="Bailey B.A."/>
        </authorList>
    </citation>
    <scope>NUCLEOTIDE SEQUENCE [LARGE SCALE GENOMIC DNA]</scope>
    <source>
        <strain evidence="2 3">CT2</strain>
    </source>
</reference>
<dbReference type="AlphaFoldDB" id="A0A5N5QHW8"/>
<dbReference type="PANTHER" id="PTHR12773:SF0">
    <property type="entry name" value="MULTIFUNCTIONAL METHYLTRANSFERASE SUBUNIT TRM112-LIKE PROTEIN"/>
    <property type="match status" value="1"/>
</dbReference>
<evidence type="ECO:0000313" key="3">
    <source>
        <dbReference type="Proteomes" id="UP000383932"/>
    </source>
</evidence>
<dbReference type="Gene3D" id="2.20.25.10">
    <property type="match status" value="1"/>
</dbReference>
<proteinExistence type="predicted"/>
<dbReference type="PANTHER" id="PTHR12773">
    <property type="entry name" value="UPF0315 PROTEIN-RELATED"/>
    <property type="match status" value="1"/>
</dbReference>
<accession>A0A5N5QHW8</accession>
<protein>
    <submittedName>
        <fullName evidence="2">Uncharacterized protein</fullName>
    </submittedName>
</protein>
<name>A0A5N5QHW8_9AGAM</name>
<keyword evidence="3" id="KW-1185">Reference proteome</keyword>
<dbReference type="InterPro" id="IPR039127">
    <property type="entry name" value="Trm112"/>
</dbReference>
<comment type="caution">
    <text evidence="2">The sequence shown here is derived from an EMBL/GenBank/DDBJ whole genome shotgun (WGS) entry which is preliminary data.</text>
</comment>
<dbReference type="GO" id="GO:0070476">
    <property type="term" value="P:rRNA (guanine-N7)-methylation"/>
    <property type="evidence" value="ECO:0007669"/>
    <property type="project" value="TreeGrafter"/>
</dbReference>
<organism evidence="2 3">
    <name type="scientific">Ceratobasidium theobromae</name>
    <dbReference type="NCBI Taxonomy" id="1582974"/>
    <lineage>
        <taxon>Eukaryota</taxon>
        <taxon>Fungi</taxon>
        <taxon>Dikarya</taxon>
        <taxon>Basidiomycota</taxon>
        <taxon>Agaricomycotina</taxon>
        <taxon>Agaricomycetes</taxon>
        <taxon>Cantharellales</taxon>
        <taxon>Ceratobasidiaceae</taxon>
        <taxon>Ceratobasidium</taxon>
    </lineage>
</organism>
<gene>
    <name evidence="2" type="ORF">CTheo_5296</name>
</gene>
<sequence>MRLITHNILACHARGCDSNNFPLSFKDAQVEIIEAEFSPQFLIKFIPRLDWNALVATAREVRPICHPSSHSHQQLGDDSLPDTQPDSPDDPFLRKLHHVLFEVGFGPSLPS</sequence>
<dbReference type="EMBL" id="SSOP01000114">
    <property type="protein sequence ID" value="KAB5591254.1"/>
    <property type="molecule type" value="Genomic_DNA"/>
</dbReference>
<dbReference type="OrthoDB" id="2187549at2759"/>
<feature type="region of interest" description="Disordered" evidence="1">
    <location>
        <begin position="66"/>
        <end position="92"/>
    </location>
</feature>
<feature type="compositionally biased region" description="Polar residues" evidence="1">
    <location>
        <begin position="68"/>
        <end position="86"/>
    </location>
</feature>
<dbReference type="GO" id="GO:0030488">
    <property type="term" value="P:tRNA methylation"/>
    <property type="evidence" value="ECO:0007669"/>
    <property type="project" value="TreeGrafter"/>
</dbReference>
<dbReference type="Proteomes" id="UP000383932">
    <property type="component" value="Unassembled WGS sequence"/>
</dbReference>
<evidence type="ECO:0000313" key="2">
    <source>
        <dbReference type="EMBL" id="KAB5591254.1"/>
    </source>
</evidence>